<dbReference type="EMBL" id="JADKGY010000029">
    <property type="protein sequence ID" value="MBK9984528.1"/>
    <property type="molecule type" value="Genomic_DNA"/>
</dbReference>
<feature type="domain" description="Organic solvent tolerance-like N-terminal" evidence="3">
    <location>
        <begin position="32"/>
        <end position="188"/>
    </location>
</feature>
<dbReference type="GO" id="GO:0030288">
    <property type="term" value="C:outer membrane-bounded periplasmic space"/>
    <property type="evidence" value="ECO:0007669"/>
    <property type="project" value="TreeGrafter"/>
</dbReference>
<dbReference type="PANTHER" id="PTHR36504">
    <property type="entry name" value="LIPOPOLYSACCHARIDE EXPORT SYSTEM PROTEIN LPTA"/>
    <property type="match status" value="1"/>
</dbReference>
<reference evidence="4 5" key="1">
    <citation type="submission" date="2020-10" db="EMBL/GenBank/DDBJ databases">
        <title>Connecting structure to function with the recovery of over 1000 high-quality activated sludge metagenome-assembled genomes encoding full-length rRNA genes using long-read sequencing.</title>
        <authorList>
            <person name="Singleton C.M."/>
            <person name="Petriglieri F."/>
            <person name="Kristensen J.M."/>
            <person name="Kirkegaard R.H."/>
            <person name="Michaelsen T.Y."/>
            <person name="Andersen M.H."/>
            <person name="Karst S.M."/>
            <person name="Dueholm M.S."/>
            <person name="Nielsen P.H."/>
            <person name="Albertsen M."/>
        </authorList>
    </citation>
    <scope>NUCLEOTIDE SEQUENCE [LARGE SCALE GENOMIC DNA]</scope>
    <source>
        <strain evidence="4">Ribe_18-Q3-R11-54_MAXAC.273</strain>
    </source>
</reference>
<organism evidence="4 5">
    <name type="scientific">Candidatus Opimibacter skivensis</name>
    <dbReference type="NCBI Taxonomy" id="2982028"/>
    <lineage>
        <taxon>Bacteria</taxon>
        <taxon>Pseudomonadati</taxon>
        <taxon>Bacteroidota</taxon>
        <taxon>Saprospiria</taxon>
        <taxon>Saprospirales</taxon>
        <taxon>Saprospiraceae</taxon>
        <taxon>Candidatus Opimibacter</taxon>
    </lineage>
</organism>
<comment type="caution">
    <text evidence="4">The sequence shown here is derived from an EMBL/GenBank/DDBJ whole genome shotgun (WGS) entry which is preliminary data.</text>
</comment>
<protein>
    <recommendedName>
        <fullName evidence="3">Organic solvent tolerance-like N-terminal domain-containing protein</fullName>
    </recommendedName>
</protein>
<dbReference type="GO" id="GO:0015920">
    <property type="term" value="P:lipopolysaccharide transport"/>
    <property type="evidence" value="ECO:0007669"/>
    <property type="project" value="TreeGrafter"/>
</dbReference>
<feature type="signal peptide" evidence="2">
    <location>
        <begin position="1"/>
        <end position="20"/>
    </location>
</feature>
<dbReference type="Gene3D" id="2.60.450.10">
    <property type="entry name" value="Lipopolysaccharide (LPS) transport protein A like domain"/>
    <property type="match status" value="3"/>
</dbReference>
<keyword evidence="1 2" id="KW-0732">Signal</keyword>
<dbReference type="InterPro" id="IPR005653">
    <property type="entry name" value="OstA-like_N"/>
</dbReference>
<dbReference type="PANTHER" id="PTHR36504:SF1">
    <property type="entry name" value="LIPOPOLYSACCHARIDE EXPORT SYSTEM PROTEIN LPTA"/>
    <property type="match status" value="1"/>
</dbReference>
<dbReference type="Proteomes" id="UP000808337">
    <property type="component" value="Unassembled WGS sequence"/>
</dbReference>
<evidence type="ECO:0000256" key="1">
    <source>
        <dbReference type="ARBA" id="ARBA00022729"/>
    </source>
</evidence>
<dbReference type="GO" id="GO:0009279">
    <property type="term" value="C:cell outer membrane"/>
    <property type="evidence" value="ECO:0007669"/>
    <property type="project" value="TreeGrafter"/>
</dbReference>
<sequence length="601" mass="68615">MRIKALVINLLFWVPMIVMAQSRQPVPDTSAKKLIIIDHFGKLIEDREGIESVKWISEGLQLRIDSTNIYADSAVIFAENRVYAYGNVVIQQGDSLHVFTDTLFYFKDTDIAELKGEVVLEQVTRQLWTKDLTYHLGERYGEYHNGGTLIDGEMQVTSKQGIYQAREEKVVFKDSVVVLDPKFNIAADSMTYLAGASKVLFTGPTNIYTKAAKIYCESGFYDLNSEMAEFNRNAQYAGDQKKATADTIRYFSKEGEVTMNGSVHVEEKSRKIDGESLRYLENTGETWIKGNPAFFIDSTRKIHSLEIFYNEKTNTVSTKGAGEIIDGPQILNYDEFDYDQLTGVGHASGNVTWRDTSKNVGIISQHIDTQQKSSMLVYGEPRPRFFTIFESDTLFIAADTLNMWTLKDTVNSKDSIQMMRAYHDVRIFKSNMQGTADSLVFQGQDSLFTFYGQPVLWSDTTQFSADTIEMHLRNNQIKDIILNRKAMIVSEEFGTYYDQIKGKRIVADFDSSKIKQMWVTGNAESIYYTKDDQSAFIGVNQTICSKMFFEFNEGQIHLLKYYGDNSSTMLPMSDADHDKMRLEGFQWRADERPHNVNDLLK</sequence>
<dbReference type="AlphaFoldDB" id="A0A9D7SWK2"/>
<accession>A0A9D7SWK2</accession>
<proteinExistence type="predicted"/>
<dbReference type="Pfam" id="PF13100">
    <property type="entry name" value="OstA_2"/>
    <property type="match status" value="1"/>
</dbReference>
<evidence type="ECO:0000313" key="4">
    <source>
        <dbReference type="EMBL" id="MBK9984528.1"/>
    </source>
</evidence>
<gene>
    <name evidence="4" type="ORF">IPP15_19545</name>
</gene>
<name>A0A9D7SWK2_9BACT</name>
<evidence type="ECO:0000259" key="3">
    <source>
        <dbReference type="Pfam" id="PF13100"/>
    </source>
</evidence>
<feature type="chain" id="PRO_5039654576" description="Organic solvent tolerance-like N-terminal domain-containing protein" evidence="2">
    <location>
        <begin position="21"/>
        <end position="601"/>
    </location>
</feature>
<dbReference type="GO" id="GO:0017089">
    <property type="term" value="F:glycolipid transfer activity"/>
    <property type="evidence" value="ECO:0007669"/>
    <property type="project" value="TreeGrafter"/>
</dbReference>
<evidence type="ECO:0000256" key="2">
    <source>
        <dbReference type="SAM" id="SignalP"/>
    </source>
</evidence>
<evidence type="ECO:0000313" key="5">
    <source>
        <dbReference type="Proteomes" id="UP000808337"/>
    </source>
</evidence>
<dbReference type="InterPro" id="IPR052037">
    <property type="entry name" value="LPS_export_LptA"/>
</dbReference>